<gene>
    <name evidence="1" type="ORF">Tcan_03196</name>
</gene>
<accession>A0A0B2W765</accession>
<keyword evidence="2" id="KW-1185">Reference proteome</keyword>
<proteinExistence type="predicted"/>
<organism evidence="1 2">
    <name type="scientific">Toxocara canis</name>
    <name type="common">Canine roundworm</name>
    <dbReference type="NCBI Taxonomy" id="6265"/>
    <lineage>
        <taxon>Eukaryota</taxon>
        <taxon>Metazoa</taxon>
        <taxon>Ecdysozoa</taxon>
        <taxon>Nematoda</taxon>
        <taxon>Chromadorea</taxon>
        <taxon>Rhabditida</taxon>
        <taxon>Spirurina</taxon>
        <taxon>Ascaridomorpha</taxon>
        <taxon>Ascaridoidea</taxon>
        <taxon>Toxocaridae</taxon>
        <taxon>Toxocara</taxon>
    </lineage>
</organism>
<dbReference type="EMBL" id="JPKZ01000043">
    <property type="protein sequence ID" value="KHN89115.1"/>
    <property type="molecule type" value="Genomic_DNA"/>
</dbReference>
<protein>
    <submittedName>
        <fullName evidence="1">Uncharacterized protein</fullName>
    </submittedName>
</protein>
<name>A0A0B2W765_TOXCA</name>
<comment type="caution">
    <text evidence="1">The sequence shown here is derived from an EMBL/GenBank/DDBJ whole genome shotgun (WGS) entry which is preliminary data.</text>
</comment>
<reference evidence="1 2" key="1">
    <citation type="submission" date="2014-11" db="EMBL/GenBank/DDBJ databases">
        <title>Genetic blueprint of the zoonotic pathogen Toxocara canis.</title>
        <authorList>
            <person name="Zhu X.-Q."/>
            <person name="Korhonen P.K."/>
            <person name="Cai H."/>
            <person name="Young N.D."/>
            <person name="Nejsum P."/>
            <person name="von Samson-Himmelstjerna G."/>
            <person name="Boag P.R."/>
            <person name="Tan P."/>
            <person name="Li Q."/>
            <person name="Min J."/>
            <person name="Yang Y."/>
            <person name="Wang X."/>
            <person name="Fang X."/>
            <person name="Hall R.S."/>
            <person name="Hofmann A."/>
            <person name="Sternberg P.W."/>
            <person name="Jex A.R."/>
            <person name="Gasser R.B."/>
        </authorList>
    </citation>
    <scope>NUCLEOTIDE SEQUENCE [LARGE SCALE GENOMIC DNA]</scope>
    <source>
        <strain evidence="1">PN_DK_2014</strain>
    </source>
</reference>
<sequence length="91" mass="10114">MLILCILKKTAYDCIFIAHSHCTIEEYILPDVNSELVDRPGASPDKAYQLDVQQTVKQPALWQSELGHQIVEPVFSSTPITGFGVGRWIAA</sequence>
<evidence type="ECO:0000313" key="1">
    <source>
        <dbReference type="EMBL" id="KHN89115.1"/>
    </source>
</evidence>
<dbReference type="Proteomes" id="UP000031036">
    <property type="component" value="Unassembled WGS sequence"/>
</dbReference>
<dbReference type="AlphaFoldDB" id="A0A0B2W765"/>
<evidence type="ECO:0000313" key="2">
    <source>
        <dbReference type="Proteomes" id="UP000031036"/>
    </source>
</evidence>